<evidence type="ECO:0000313" key="1">
    <source>
        <dbReference type="EMBL" id="AES61096.2"/>
    </source>
</evidence>
<sequence>MESHMVEENLALSRLTNINPQFEAPPLAIPRPRMFSDMHAVVSHPLHVLQHGMPSAEENVAEMVLSPTSPTHQDYMEVSHIDETKPYINKLDKPIDKVIDNPAIVINDDTVNLELRL</sequence>
<dbReference type="Proteomes" id="UP000002051">
    <property type="component" value="Unassembled WGS sequence"/>
</dbReference>
<accession>G7I4W0</accession>
<evidence type="ECO:0000313" key="2">
    <source>
        <dbReference type="EnsemblPlants" id="AES61096"/>
    </source>
</evidence>
<evidence type="ECO:0000313" key="3">
    <source>
        <dbReference type="Proteomes" id="UP000002051"/>
    </source>
</evidence>
<dbReference type="AlphaFoldDB" id="G7I4W0"/>
<name>G7I4W0_MEDTR</name>
<gene>
    <name evidence="1" type="ordered locus">MTR_1g075840</name>
</gene>
<dbReference type="HOGENOM" id="CLU_2088391_0_0_1"/>
<proteinExistence type="predicted"/>
<reference evidence="1 3" key="1">
    <citation type="journal article" date="2011" name="Nature">
        <title>The Medicago genome provides insight into the evolution of rhizobial symbioses.</title>
        <authorList>
            <person name="Young N.D."/>
            <person name="Debelle F."/>
            <person name="Oldroyd G.E."/>
            <person name="Geurts R."/>
            <person name="Cannon S.B."/>
            <person name="Udvardi M.K."/>
            <person name="Benedito V.A."/>
            <person name="Mayer K.F."/>
            <person name="Gouzy J."/>
            <person name="Schoof H."/>
            <person name="Van de Peer Y."/>
            <person name="Proost S."/>
            <person name="Cook D.R."/>
            <person name="Meyers B.C."/>
            <person name="Spannagl M."/>
            <person name="Cheung F."/>
            <person name="De Mita S."/>
            <person name="Krishnakumar V."/>
            <person name="Gundlach H."/>
            <person name="Zhou S."/>
            <person name="Mudge J."/>
            <person name="Bharti A.K."/>
            <person name="Murray J.D."/>
            <person name="Naoumkina M.A."/>
            <person name="Rosen B."/>
            <person name="Silverstein K.A."/>
            <person name="Tang H."/>
            <person name="Rombauts S."/>
            <person name="Zhao P.X."/>
            <person name="Zhou P."/>
            <person name="Barbe V."/>
            <person name="Bardou P."/>
            <person name="Bechner M."/>
            <person name="Bellec A."/>
            <person name="Berger A."/>
            <person name="Berges H."/>
            <person name="Bidwell S."/>
            <person name="Bisseling T."/>
            <person name="Choisne N."/>
            <person name="Couloux A."/>
            <person name="Denny R."/>
            <person name="Deshpande S."/>
            <person name="Dai X."/>
            <person name="Doyle J.J."/>
            <person name="Dudez A.M."/>
            <person name="Farmer A.D."/>
            <person name="Fouteau S."/>
            <person name="Franken C."/>
            <person name="Gibelin C."/>
            <person name="Gish J."/>
            <person name="Goldstein S."/>
            <person name="Gonzalez A.J."/>
            <person name="Green P.J."/>
            <person name="Hallab A."/>
            <person name="Hartog M."/>
            <person name="Hua A."/>
            <person name="Humphray S.J."/>
            <person name="Jeong D.H."/>
            <person name="Jing Y."/>
            <person name="Jocker A."/>
            <person name="Kenton S.M."/>
            <person name="Kim D.J."/>
            <person name="Klee K."/>
            <person name="Lai H."/>
            <person name="Lang C."/>
            <person name="Lin S."/>
            <person name="Macmil S.L."/>
            <person name="Magdelenat G."/>
            <person name="Matthews L."/>
            <person name="McCorrison J."/>
            <person name="Monaghan E.L."/>
            <person name="Mun J.H."/>
            <person name="Najar F.Z."/>
            <person name="Nicholson C."/>
            <person name="Noirot C."/>
            <person name="O'Bleness M."/>
            <person name="Paule C.R."/>
            <person name="Poulain J."/>
            <person name="Prion F."/>
            <person name="Qin B."/>
            <person name="Qu C."/>
            <person name="Retzel E.F."/>
            <person name="Riddle C."/>
            <person name="Sallet E."/>
            <person name="Samain S."/>
            <person name="Samson N."/>
            <person name="Sanders I."/>
            <person name="Saurat O."/>
            <person name="Scarpelli C."/>
            <person name="Schiex T."/>
            <person name="Segurens B."/>
            <person name="Severin A.J."/>
            <person name="Sherrier D.J."/>
            <person name="Shi R."/>
            <person name="Sims S."/>
            <person name="Singer S.R."/>
            <person name="Sinharoy S."/>
            <person name="Sterck L."/>
            <person name="Viollet A."/>
            <person name="Wang B.B."/>
            <person name="Wang K."/>
            <person name="Wang M."/>
            <person name="Wang X."/>
            <person name="Warfsmann J."/>
            <person name="Weissenbach J."/>
            <person name="White D.D."/>
            <person name="White J.D."/>
            <person name="Wiley G.B."/>
            <person name="Wincker P."/>
            <person name="Xing Y."/>
            <person name="Yang L."/>
            <person name="Yao Z."/>
            <person name="Ying F."/>
            <person name="Zhai J."/>
            <person name="Zhou L."/>
            <person name="Zuber A."/>
            <person name="Denarie J."/>
            <person name="Dixon R.A."/>
            <person name="May G.D."/>
            <person name="Schwartz D.C."/>
            <person name="Rogers J."/>
            <person name="Quetier F."/>
            <person name="Town C.D."/>
            <person name="Roe B.A."/>
        </authorList>
    </citation>
    <scope>NUCLEOTIDE SEQUENCE [LARGE SCALE GENOMIC DNA]</scope>
    <source>
        <strain evidence="1">A17</strain>
        <strain evidence="2 3">cv. Jemalong A17</strain>
    </source>
</reference>
<keyword evidence="3" id="KW-1185">Reference proteome</keyword>
<accession>A0A0C3UPQ9</accession>
<dbReference type="PaxDb" id="3880-AES61096"/>
<organism evidence="1 3">
    <name type="scientific">Medicago truncatula</name>
    <name type="common">Barrel medic</name>
    <name type="synonym">Medicago tribuloides</name>
    <dbReference type="NCBI Taxonomy" id="3880"/>
    <lineage>
        <taxon>Eukaryota</taxon>
        <taxon>Viridiplantae</taxon>
        <taxon>Streptophyta</taxon>
        <taxon>Embryophyta</taxon>
        <taxon>Tracheophyta</taxon>
        <taxon>Spermatophyta</taxon>
        <taxon>Magnoliopsida</taxon>
        <taxon>eudicotyledons</taxon>
        <taxon>Gunneridae</taxon>
        <taxon>Pentapetalae</taxon>
        <taxon>rosids</taxon>
        <taxon>fabids</taxon>
        <taxon>Fabales</taxon>
        <taxon>Fabaceae</taxon>
        <taxon>Papilionoideae</taxon>
        <taxon>50 kb inversion clade</taxon>
        <taxon>NPAAA clade</taxon>
        <taxon>Hologalegina</taxon>
        <taxon>IRL clade</taxon>
        <taxon>Trifolieae</taxon>
        <taxon>Medicago</taxon>
    </lineage>
</organism>
<dbReference type="EMBL" id="CM001217">
    <property type="protein sequence ID" value="AES61096.2"/>
    <property type="molecule type" value="Genomic_DNA"/>
</dbReference>
<reference evidence="1 3" key="2">
    <citation type="journal article" date="2014" name="BMC Genomics">
        <title>An improved genome release (version Mt4.0) for the model legume Medicago truncatula.</title>
        <authorList>
            <person name="Tang H."/>
            <person name="Krishnakumar V."/>
            <person name="Bidwell S."/>
            <person name="Rosen B."/>
            <person name="Chan A."/>
            <person name="Zhou S."/>
            <person name="Gentzbittel L."/>
            <person name="Childs K.L."/>
            <person name="Yandell M."/>
            <person name="Gundlach H."/>
            <person name="Mayer K.F."/>
            <person name="Schwartz D.C."/>
            <person name="Town C.D."/>
        </authorList>
    </citation>
    <scope>GENOME REANNOTATION</scope>
    <source>
        <strain evidence="2 3">cv. Jemalong A17</strain>
    </source>
</reference>
<dbReference type="EnsemblPlants" id="AES61096">
    <property type="protein sequence ID" value="AES61096"/>
    <property type="gene ID" value="MTR_1g075840"/>
</dbReference>
<reference evidence="2" key="3">
    <citation type="submission" date="2015-04" db="UniProtKB">
        <authorList>
            <consortium name="EnsemblPlants"/>
        </authorList>
    </citation>
    <scope>IDENTIFICATION</scope>
    <source>
        <strain evidence="2">cv. Jemalong A17</strain>
    </source>
</reference>
<protein>
    <submittedName>
        <fullName evidence="1 2">Uncharacterized protein</fullName>
    </submittedName>
</protein>